<dbReference type="InterPro" id="IPR050388">
    <property type="entry name" value="ABC_Ni/Peptide_Import"/>
</dbReference>
<dbReference type="InterPro" id="IPR003439">
    <property type="entry name" value="ABC_transporter-like_ATP-bd"/>
</dbReference>
<dbReference type="GO" id="GO:0015833">
    <property type="term" value="P:peptide transport"/>
    <property type="evidence" value="ECO:0007669"/>
    <property type="project" value="InterPro"/>
</dbReference>
<keyword evidence="7 11" id="KW-0067">ATP-binding</keyword>
<reference evidence="11 12" key="1">
    <citation type="submission" date="2017-04" db="EMBL/GenBank/DDBJ databases">
        <authorList>
            <person name="Afonso C.L."/>
            <person name="Miller P.J."/>
            <person name="Scott M.A."/>
            <person name="Spackman E."/>
            <person name="Goraichik I."/>
            <person name="Dimitrov K.M."/>
            <person name="Suarez D.L."/>
            <person name="Swayne D.E."/>
        </authorList>
    </citation>
    <scope>NUCLEOTIDE SEQUENCE [LARGE SCALE GENOMIC DNA]</scope>
    <source>
        <strain evidence="11 12">CGMCC 1.12644</strain>
    </source>
</reference>
<evidence type="ECO:0000256" key="1">
    <source>
        <dbReference type="ARBA" id="ARBA00004417"/>
    </source>
</evidence>
<dbReference type="PANTHER" id="PTHR43297">
    <property type="entry name" value="OLIGOPEPTIDE TRANSPORT ATP-BINDING PROTEIN APPD"/>
    <property type="match status" value="1"/>
</dbReference>
<evidence type="ECO:0000256" key="9">
    <source>
        <dbReference type="ARBA" id="ARBA00023136"/>
    </source>
</evidence>
<feature type="domain" description="ABC transporter" evidence="10">
    <location>
        <begin position="274"/>
        <end position="517"/>
    </location>
</feature>
<dbReference type="Pfam" id="PF08352">
    <property type="entry name" value="oligo_HPY"/>
    <property type="match status" value="1"/>
</dbReference>
<evidence type="ECO:0000256" key="8">
    <source>
        <dbReference type="ARBA" id="ARBA00022967"/>
    </source>
</evidence>
<evidence type="ECO:0000259" key="10">
    <source>
        <dbReference type="PROSITE" id="PS50893"/>
    </source>
</evidence>
<dbReference type="InterPro" id="IPR017871">
    <property type="entry name" value="ABC_transporter-like_CS"/>
</dbReference>
<dbReference type="InterPro" id="IPR027417">
    <property type="entry name" value="P-loop_NTPase"/>
</dbReference>
<name>A0A1W2A5V8_9RHOB</name>
<dbReference type="Pfam" id="PF00005">
    <property type="entry name" value="ABC_tran"/>
    <property type="match status" value="2"/>
</dbReference>
<keyword evidence="6" id="KW-0547">Nucleotide-binding</keyword>
<evidence type="ECO:0000256" key="3">
    <source>
        <dbReference type="ARBA" id="ARBA00022448"/>
    </source>
</evidence>
<sequence length="549" mass="60511">MSDLLLKIRGLKIEGRSDETWLPIINGVDLDLHKGEVLGLIGESGAGKSTIGLAGMGFTRDGVRISDGSVEFDGIDLVNASAETKRKLLGTRIAYVAQSAAASFNPAHKLIDQHTEAPVQHGVMSRSESAADAVELYRRLRLPNPEEIGFRYPHQVSGGQLQRAMTAMAMSCRPDLIIFDEPTTALDVTTQIEVLAAIRDIVEQFDTAAIYITHDLAVVAQMADRIKVLLKGDEVEEAETREMLSHPKEDYTKSLWAVREFKRPQKRVVASGAVPVVSVRKVTAAYGPVKVLRNVSFDIHEGRTVAVVGESGSGKSTAARCITGLLPPLVGSIMVDGVEMPADYRKRSKDQLRQVQMIYQMADTALNPRKTIGEIIGRPVQFYMGLRGRDRRRRVEQLLDEIELPADQYFDRLPSELSGGQKQRIGIARALAAEPRFIICDEVTSALDQLVAEGILKLLARLQDELKLSYMFITHDLATVRSIADEVVVMKEGQVIEQGPKDEMFRPPHHAYTDLLLSSVPEMDPDWLTNLLAERGVDNIGDAAVDKMG</sequence>
<evidence type="ECO:0000256" key="5">
    <source>
        <dbReference type="ARBA" id="ARBA00022519"/>
    </source>
</evidence>
<evidence type="ECO:0000313" key="12">
    <source>
        <dbReference type="Proteomes" id="UP000192330"/>
    </source>
</evidence>
<evidence type="ECO:0000256" key="4">
    <source>
        <dbReference type="ARBA" id="ARBA00022475"/>
    </source>
</evidence>
<dbReference type="STRING" id="1387277.SAMN06295998_102445"/>
<protein>
    <submittedName>
        <fullName evidence="11">Peptide/nickel transport system ATP-binding protein</fullName>
    </submittedName>
</protein>
<keyword evidence="12" id="KW-1185">Reference proteome</keyword>
<dbReference type="GO" id="GO:0016887">
    <property type="term" value="F:ATP hydrolysis activity"/>
    <property type="evidence" value="ECO:0007669"/>
    <property type="project" value="InterPro"/>
</dbReference>
<keyword evidence="8" id="KW-1278">Translocase</keyword>
<comment type="similarity">
    <text evidence="2">Belongs to the ABC transporter superfamily.</text>
</comment>
<dbReference type="FunFam" id="3.40.50.300:FF:002585">
    <property type="entry name" value="Glutathione import ATP-binding protein GsiA"/>
    <property type="match status" value="1"/>
</dbReference>
<dbReference type="InterPro" id="IPR003593">
    <property type="entry name" value="AAA+_ATPase"/>
</dbReference>
<evidence type="ECO:0000256" key="2">
    <source>
        <dbReference type="ARBA" id="ARBA00005417"/>
    </source>
</evidence>
<keyword evidence="3" id="KW-0813">Transport</keyword>
<comment type="subcellular location">
    <subcellularLocation>
        <location evidence="1">Cell inner membrane</location>
        <topology evidence="1">Peripheral membrane protein</topology>
    </subcellularLocation>
</comment>
<evidence type="ECO:0000256" key="6">
    <source>
        <dbReference type="ARBA" id="ARBA00022741"/>
    </source>
</evidence>
<dbReference type="AlphaFoldDB" id="A0A1W2A5V8"/>
<dbReference type="InterPro" id="IPR013563">
    <property type="entry name" value="Oligopep_ABC_C"/>
</dbReference>
<dbReference type="Proteomes" id="UP000192330">
    <property type="component" value="Unassembled WGS sequence"/>
</dbReference>
<dbReference type="CDD" id="cd03257">
    <property type="entry name" value="ABC_NikE_OppD_transporters"/>
    <property type="match status" value="2"/>
</dbReference>
<dbReference type="SMART" id="SM00382">
    <property type="entry name" value="AAA"/>
    <property type="match status" value="2"/>
</dbReference>
<feature type="domain" description="ABC transporter" evidence="10">
    <location>
        <begin position="8"/>
        <end position="256"/>
    </location>
</feature>
<dbReference type="EMBL" id="FWYD01000002">
    <property type="protein sequence ID" value="SMC56040.1"/>
    <property type="molecule type" value="Genomic_DNA"/>
</dbReference>
<proteinExistence type="inferred from homology"/>
<dbReference type="RefSeq" id="WP_084350931.1">
    <property type="nucleotide sequence ID" value="NZ_FWYD01000002.1"/>
</dbReference>
<evidence type="ECO:0000313" key="11">
    <source>
        <dbReference type="EMBL" id="SMC56040.1"/>
    </source>
</evidence>
<dbReference type="Gene3D" id="3.40.50.300">
    <property type="entry name" value="P-loop containing nucleotide triphosphate hydrolases"/>
    <property type="match status" value="2"/>
</dbReference>
<keyword evidence="9" id="KW-0472">Membrane</keyword>
<dbReference type="OrthoDB" id="9802264at2"/>
<organism evidence="11 12">
    <name type="scientific">Primorskyibacter flagellatus</name>
    <dbReference type="NCBI Taxonomy" id="1387277"/>
    <lineage>
        <taxon>Bacteria</taxon>
        <taxon>Pseudomonadati</taxon>
        <taxon>Pseudomonadota</taxon>
        <taxon>Alphaproteobacteria</taxon>
        <taxon>Rhodobacterales</taxon>
        <taxon>Roseobacteraceae</taxon>
        <taxon>Primorskyibacter</taxon>
    </lineage>
</organism>
<dbReference type="GO" id="GO:0005524">
    <property type="term" value="F:ATP binding"/>
    <property type="evidence" value="ECO:0007669"/>
    <property type="project" value="UniProtKB-KW"/>
</dbReference>
<dbReference type="PANTHER" id="PTHR43297:SF14">
    <property type="entry name" value="ATPASE AAA-TYPE CORE DOMAIN-CONTAINING PROTEIN"/>
    <property type="match status" value="1"/>
</dbReference>
<gene>
    <name evidence="11" type="ORF">SAMN06295998_102445</name>
</gene>
<dbReference type="PROSITE" id="PS00211">
    <property type="entry name" value="ABC_TRANSPORTER_1"/>
    <property type="match status" value="1"/>
</dbReference>
<keyword evidence="4" id="KW-1003">Cell membrane</keyword>
<dbReference type="PROSITE" id="PS50893">
    <property type="entry name" value="ABC_TRANSPORTER_2"/>
    <property type="match status" value="2"/>
</dbReference>
<dbReference type="SUPFAM" id="SSF52540">
    <property type="entry name" value="P-loop containing nucleoside triphosphate hydrolases"/>
    <property type="match status" value="2"/>
</dbReference>
<evidence type="ECO:0000256" key="7">
    <source>
        <dbReference type="ARBA" id="ARBA00022840"/>
    </source>
</evidence>
<keyword evidence="5" id="KW-0997">Cell inner membrane</keyword>
<accession>A0A1W2A5V8</accession>
<dbReference type="GO" id="GO:0005886">
    <property type="term" value="C:plasma membrane"/>
    <property type="evidence" value="ECO:0007669"/>
    <property type="project" value="UniProtKB-SubCell"/>
</dbReference>